<organism evidence="10 11">
    <name type="scientific">Proteiniphilum saccharofermentans</name>
    <dbReference type="NCBI Taxonomy" id="1642647"/>
    <lineage>
        <taxon>Bacteria</taxon>
        <taxon>Pseudomonadati</taxon>
        <taxon>Bacteroidota</taxon>
        <taxon>Bacteroidia</taxon>
        <taxon>Bacteroidales</taxon>
        <taxon>Dysgonomonadaceae</taxon>
        <taxon>Proteiniphilum</taxon>
    </lineage>
</organism>
<keyword evidence="4 7" id="KW-0812">Transmembrane</keyword>
<comment type="subcellular location">
    <subcellularLocation>
        <location evidence="1 7">Cell outer membrane</location>
        <topology evidence="1 7">Multi-pass membrane protein</topology>
    </subcellularLocation>
</comment>
<dbReference type="Gene3D" id="2.60.40.1120">
    <property type="entry name" value="Carboxypeptidase-like, regulatory domain"/>
    <property type="match status" value="1"/>
</dbReference>
<accession>A0A1R3T9N2</accession>
<keyword evidence="5 7" id="KW-0472">Membrane</keyword>
<dbReference type="Proteomes" id="UP000187464">
    <property type="component" value="Chromosome I"/>
</dbReference>
<evidence type="ECO:0000256" key="1">
    <source>
        <dbReference type="ARBA" id="ARBA00004571"/>
    </source>
</evidence>
<dbReference type="InterPro" id="IPR023997">
    <property type="entry name" value="TonB-dep_OMP_SusC/RagA_CS"/>
</dbReference>
<dbReference type="NCBIfam" id="TIGR04057">
    <property type="entry name" value="SusC_RagA_signa"/>
    <property type="match status" value="1"/>
</dbReference>
<dbReference type="KEGG" id="psac:PSM36_3210"/>
<sequence>MEEFIKSKQIAYKKCNRCLKIMKLSTFFLFVCLFSTMAENLLPQQKELTLELRNVTISKAISEIERTSDYLFLITDEAKTELNKRTSIHVDKESISNILNIILDETALDYSLVERQVSLYKSTKLISRDKSELVTDEVAQQKKAITGKITDKNGETVIGANIIEIGTTNGTVTDVDGHFSLSVEENANIRVSYIGYLSQTINTSGKTSFDIILQEDTKTLEEIVAVGYGTMRKSDLTGSVASVKSQDLTAFPTIQAMQALQGRASGVHVQATNGEPGADFKVRIRGAKSISSSSDPLIVVDGFPGVTMPVSEDIQSVEVLKDASATAIYGSRGANGVILVTTKSGRVGKAKIEFNSSYSVQNVLNKLDLLKTADYIDYVNEIEPGKLTGTDYEDTDWQDEVFRQGGIQNYQLSISGGNDDSHYYVSGVIYDQKGIVIDSKFKRYSITSNLDLQALKNLKVGVKLFALREQRNGTVNMEGSGGAGQTGVLSATVLTEPTIPVYNSDGSYHSSFMTGLERDNPVAIAREMAIESEGDNLQANFFGEYQITKNLKFRSTFGAQTWSNRYGNYLPTTMYGGRSINGRGTIDGNRVTNLSNENYFTFSEKFSEIHDISLMAGYTYESSKSEFWRAQSENFLSDAFDFWNLSAGSNYRAPVSSLTESELSSFYGRLHYKLFDRYLLTFTGRYDGSSKFAKNNKWGFFPSGAIAWNIAEESFMDEIPQISQLKLRGSYGITGNQSIAAYGSLALMRTIPSVTIGNEVVNAVTPNTVANNNLTWEKTAQQDIGIDLGLFNQRISIVADYYYMKTTDQLFQVPLVSYSGYDNMWKNFGAVENKGFEFTLSTVNFNGDFKWNTDFNFSRNRNKVLELPNGADVLRSVFPGHMVGIGTTNVLREGYPMGSFFGYIYDGVYQEGDTFLPGGGFEQVAGGEKFRDINGKQDGVLTGQPDGQLNSDDRTIIGDPNPDFIWGLNNTFEYKGFDLNVFVQASQGNDIYSFTLFELELMQGFNNSTTRALDRWTPTNTNTDVPKATASRSRISSNRFVYDGSYARLKNVSLGYQLPQSLLRGSGISYARIYLSGQNLITLTDYPGFDPEVNYLGSTGMGTTSNVNLGYDYGSYPSAKSVTVGVQVKF</sequence>
<dbReference type="Gene3D" id="2.170.130.10">
    <property type="entry name" value="TonB-dependent receptor, plug domain"/>
    <property type="match status" value="1"/>
</dbReference>
<dbReference type="Gene3D" id="2.40.170.20">
    <property type="entry name" value="TonB-dependent receptor, beta-barrel domain"/>
    <property type="match status" value="1"/>
</dbReference>
<dbReference type="InterPro" id="IPR008969">
    <property type="entry name" value="CarboxyPept-like_regulatory"/>
</dbReference>
<dbReference type="InterPro" id="IPR037066">
    <property type="entry name" value="Plug_dom_sf"/>
</dbReference>
<dbReference type="AlphaFoldDB" id="A0A1R3T9N2"/>
<evidence type="ECO:0000256" key="7">
    <source>
        <dbReference type="PROSITE-ProRule" id="PRU01360"/>
    </source>
</evidence>
<dbReference type="NCBIfam" id="TIGR04056">
    <property type="entry name" value="OMP_RagA_SusC"/>
    <property type="match status" value="1"/>
</dbReference>
<feature type="signal peptide" evidence="8">
    <location>
        <begin position="1"/>
        <end position="38"/>
    </location>
</feature>
<dbReference type="Pfam" id="PF07715">
    <property type="entry name" value="Plug"/>
    <property type="match status" value="1"/>
</dbReference>
<comment type="similarity">
    <text evidence="7">Belongs to the TonB-dependent receptor family.</text>
</comment>
<dbReference type="GO" id="GO:0009279">
    <property type="term" value="C:cell outer membrane"/>
    <property type="evidence" value="ECO:0007669"/>
    <property type="project" value="UniProtKB-SubCell"/>
</dbReference>
<dbReference type="SUPFAM" id="SSF56935">
    <property type="entry name" value="Porins"/>
    <property type="match status" value="1"/>
</dbReference>
<evidence type="ECO:0000256" key="3">
    <source>
        <dbReference type="ARBA" id="ARBA00022452"/>
    </source>
</evidence>
<keyword evidence="8" id="KW-0732">Signal</keyword>
<dbReference type="PROSITE" id="PS52016">
    <property type="entry name" value="TONB_DEPENDENT_REC_3"/>
    <property type="match status" value="1"/>
</dbReference>
<keyword evidence="3 7" id="KW-1134">Transmembrane beta strand</keyword>
<dbReference type="Pfam" id="PF13715">
    <property type="entry name" value="CarbopepD_reg_2"/>
    <property type="match status" value="1"/>
</dbReference>
<dbReference type="SUPFAM" id="SSF49464">
    <property type="entry name" value="Carboxypeptidase regulatory domain-like"/>
    <property type="match status" value="1"/>
</dbReference>
<keyword evidence="6 7" id="KW-0998">Cell outer membrane</keyword>
<dbReference type="SMART" id="SM00965">
    <property type="entry name" value="STN"/>
    <property type="match status" value="1"/>
</dbReference>
<gene>
    <name evidence="10" type="ORF">PSM36_3210</name>
</gene>
<reference evidence="10 11" key="1">
    <citation type="submission" date="2016-08" db="EMBL/GenBank/DDBJ databases">
        <authorList>
            <person name="Seilhamer J.J."/>
        </authorList>
    </citation>
    <scope>NUCLEOTIDE SEQUENCE [LARGE SCALE GENOMIC DNA]</scope>
    <source>
        <strain evidence="10">M3/6</strain>
    </source>
</reference>
<evidence type="ECO:0000313" key="10">
    <source>
        <dbReference type="EMBL" id="SCD21998.1"/>
    </source>
</evidence>
<dbReference type="InterPro" id="IPR012910">
    <property type="entry name" value="Plug_dom"/>
</dbReference>
<dbReference type="STRING" id="1642647.PSM36_3210"/>
<dbReference type="InterPro" id="IPR011662">
    <property type="entry name" value="Secretin/TonB_short_N"/>
</dbReference>
<dbReference type="EMBL" id="LT605205">
    <property type="protein sequence ID" value="SCD21998.1"/>
    <property type="molecule type" value="Genomic_DNA"/>
</dbReference>
<evidence type="ECO:0000259" key="9">
    <source>
        <dbReference type="SMART" id="SM00965"/>
    </source>
</evidence>
<keyword evidence="2 7" id="KW-0813">Transport</keyword>
<evidence type="ECO:0000256" key="6">
    <source>
        <dbReference type="ARBA" id="ARBA00023237"/>
    </source>
</evidence>
<protein>
    <submittedName>
        <fullName evidence="10">SusC/RagA family</fullName>
    </submittedName>
</protein>
<name>A0A1R3T9N2_9BACT</name>
<keyword evidence="11" id="KW-1185">Reference proteome</keyword>
<dbReference type="InterPro" id="IPR023996">
    <property type="entry name" value="TonB-dep_OMP_SusC/RagA"/>
</dbReference>
<dbReference type="InterPro" id="IPR036942">
    <property type="entry name" value="Beta-barrel_TonB_sf"/>
</dbReference>
<feature type="domain" description="Secretin/TonB short N-terminal" evidence="9">
    <location>
        <begin position="70"/>
        <end position="122"/>
    </location>
</feature>
<evidence type="ECO:0000256" key="2">
    <source>
        <dbReference type="ARBA" id="ARBA00022448"/>
    </source>
</evidence>
<evidence type="ECO:0000256" key="8">
    <source>
        <dbReference type="SAM" id="SignalP"/>
    </source>
</evidence>
<evidence type="ECO:0000313" key="11">
    <source>
        <dbReference type="Proteomes" id="UP000187464"/>
    </source>
</evidence>
<evidence type="ECO:0000256" key="4">
    <source>
        <dbReference type="ARBA" id="ARBA00022692"/>
    </source>
</evidence>
<proteinExistence type="inferred from homology"/>
<evidence type="ECO:0000256" key="5">
    <source>
        <dbReference type="ARBA" id="ARBA00023136"/>
    </source>
</evidence>
<dbReference type="InterPro" id="IPR039426">
    <property type="entry name" value="TonB-dep_rcpt-like"/>
</dbReference>
<feature type="chain" id="PRO_5012164401" evidence="8">
    <location>
        <begin position="39"/>
        <end position="1130"/>
    </location>
</feature>